<dbReference type="InterPro" id="IPR001863">
    <property type="entry name" value="Glypican"/>
</dbReference>
<keyword evidence="6" id="KW-0654">Proteoglycan</keyword>
<feature type="compositionally biased region" description="Basic and acidic residues" evidence="12">
    <location>
        <begin position="47"/>
        <end position="57"/>
    </location>
</feature>
<dbReference type="PANTHER" id="PTHR10822">
    <property type="entry name" value="GLYPICAN"/>
    <property type="match status" value="1"/>
</dbReference>
<gene>
    <name evidence="16" type="primary">gpn-1</name>
    <name evidence="14" type="synonym">Cbr-gpn-1</name>
    <name evidence="16" type="ORF">CBG07756</name>
    <name evidence="17" type="ORF">CBG30815</name>
    <name evidence="14" type="ORF">CBG_07756</name>
</gene>
<keyword evidence="3" id="KW-1003">Cell membrane</keyword>
<feature type="transmembrane region" description="Helical" evidence="13">
    <location>
        <begin position="604"/>
        <end position="625"/>
    </location>
</feature>
<dbReference type="GO" id="GO:0090263">
    <property type="term" value="P:positive regulation of canonical Wnt signaling pathway"/>
    <property type="evidence" value="ECO:0000318"/>
    <property type="project" value="GO_Central"/>
</dbReference>
<protein>
    <submittedName>
        <fullName evidence="14">Protein CBR-GPN-1</fullName>
    </submittedName>
</protein>
<comment type="similarity">
    <text evidence="2 11">Belongs to the glypican family.</text>
</comment>
<dbReference type="STRING" id="6238.A8X454"/>
<evidence type="ECO:0000256" key="8">
    <source>
        <dbReference type="ARBA" id="ARBA00023180"/>
    </source>
</evidence>
<proteinExistence type="inferred from homology"/>
<evidence type="ECO:0000256" key="2">
    <source>
        <dbReference type="ARBA" id="ARBA00010260"/>
    </source>
</evidence>
<dbReference type="GO" id="GO:0009986">
    <property type="term" value="C:cell surface"/>
    <property type="evidence" value="ECO:0000318"/>
    <property type="project" value="GO_Central"/>
</dbReference>
<accession>A8X454</accession>
<dbReference type="eggNOG" id="KOG3821">
    <property type="taxonomic scope" value="Eukaryota"/>
</dbReference>
<evidence type="ECO:0000256" key="5">
    <source>
        <dbReference type="ARBA" id="ARBA00022729"/>
    </source>
</evidence>
<feature type="region of interest" description="Disordered" evidence="12">
    <location>
        <begin position="679"/>
        <end position="770"/>
    </location>
</feature>
<dbReference type="GO" id="GO:0005886">
    <property type="term" value="C:plasma membrane"/>
    <property type="evidence" value="ECO:0007669"/>
    <property type="project" value="UniProtKB-SubCell"/>
</dbReference>
<evidence type="ECO:0000313" key="17">
    <source>
        <dbReference type="WormBase" id="CBG30815"/>
    </source>
</evidence>
<evidence type="ECO:0000256" key="11">
    <source>
        <dbReference type="RuleBase" id="RU003518"/>
    </source>
</evidence>
<dbReference type="Pfam" id="PF01153">
    <property type="entry name" value="Glypican"/>
    <property type="match status" value="1"/>
</dbReference>
<feature type="compositionally biased region" description="Acidic residues" evidence="12">
    <location>
        <begin position="736"/>
        <end position="765"/>
    </location>
</feature>
<dbReference type="GO" id="GO:0098552">
    <property type="term" value="C:side of membrane"/>
    <property type="evidence" value="ECO:0007669"/>
    <property type="project" value="UniProtKB-KW"/>
</dbReference>
<dbReference type="WormBase" id="CBG30815">
    <property type="protein sequence ID" value="CBP38876"/>
    <property type="gene ID" value="WBGene00270779"/>
</dbReference>
<name>A8X454_CAEBR</name>
<keyword evidence="5" id="KW-0732">Signal</keyword>
<feature type="region of interest" description="Disordered" evidence="12">
    <location>
        <begin position="35"/>
        <end position="58"/>
    </location>
</feature>
<dbReference type="PANTHER" id="PTHR10822:SF29">
    <property type="entry name" value="DIVISION ABNORMALLY DELAYED PROTEIN"/>
    <property type="match status" value="1"/>
</dbReference>
<keyword evidence="4" id="KW-0336">GPI-anchor</keyword>
<feature type="transmembrane region" description="Helical" evidence="13">
    <location>
        <begin position="802"/>
        <end position="825"/>
    </location>
</feature>
<evidence type="ECO:0000256" key="12">
    <source>
        <dbReference type="SAM" id="MobiDB-lite"/>
    </source>
</evidence>
<organism evidence="14 15">
    <name type="scientific">Caenorhabditis briggsae</name>
    <dbReference type="NCBI Taxonomy" id="6238"/>
    <lineage>
        <taxon>Eukaryota</taxon>
        <taxon>Metazoa</taxon>
        <taxon>Ecdysozoa</taxon>
        <taxon>Nematoda</taxon>
        <taxon>Chromadorea</taxon>
        <taxon>Rhabditida</taxon>
        <taxon>Rhabditina</taxon>
        <taxon>Rhabditomorpha</taxon>
        <taxon>Rhabditoidea</taxon>
        <taxon>Rhabditidae</taxon>
        <taxon>Peloderinae</taxon>
        <taxon>Caenorhabditis</taxon>
    </lineage>
</organism>
<dbReference type="HOGENOM" id="CLU_251804_0_0_1"/>
<evidence type="ECO:0000256" key="9">
    <source>
        <dbReference type="ARBA" id="ARBA00023207"/>
    </source>
</evidence>
<dbReference type="GO" id="GO:1905475">
    <property type="term" value="P:regulation of protein localization to membrane"/>
    <property type="evidence" value="ECO:0000318"/>
    <property type="project" value="GO_Central"/>
</dbReference>
<evidence type="ECO:0000313" key="15">
    <source>
        <dbReference type="Proteomes" id="UP000008549"/>
    </source>
</evidence>
<keyword evidence="10" id="KW-0449">Lipoprotein</keyword>
<evidence type="ECO:0000313" key="16">
    <source>
        <dbReference type="WormBase" id="CBG07756"/>
    </source>
</evidence>
<dbReference type="SUPFAM" id="SSF52833">
    <property type="entry name" value="Thioredoxin-like"/>
    <property type="match status" value="1"/>
</dbReference>
<keyword evidence="15" id="KW-1185">Reference proteome</keyword>
<dbReference type="WormBase" id="CBG07756">
    <property type="protein sequence ID" value="CBP01857"/>
    <property type="gene ID" value="WBGene00029706"/>
    <property type="gene designation" value="Cbr-gpn-1"/>
</dbReference>
<keyword evidence="8" id="KW-0325">Glycoprotein</keyword>
<keyword evidence="13" id="KW-1133">Transmembrane helix</keyword>
<dbReference type="GO" id="GO:0016477">
    <property type="term" value="P:cell migration"/>
    <property type="evidence" value="ECO:0000318"/>
    <property type="project" value="GO_Central"/>
</dbReference>
<keyword evidence="7 13" id="KW-0472">Membrane</keyword>
<evidence type="ECO:0000256" key="6">
    <source>
        <dbReference type="ARBA" id="ARBA00022974"/>
    </source>
</evidence>
<comment type="subcellular location">
    <subcellularLocation>
        <location evidence="1">Cell membrane</location>
        <topology evidence="1">Lipid-anchor</topology>
        <topology evidence="1">GPI-anchor</topology>
    </subcellularLocation>
</comment>
<evidence type="ECO:0000256" key="4">
    <source>
        <dbReference type="ARBA" id="ARBA00022622"/>
    </source>
</evidence>
<sequence length="1442" mass="166991">MTQSKKACCSKCHTFRPTKYQPHSYCSISLVTPKRPRPPAATSIAHTQEKREGDSFRHRPSLQLVSKNPSDYFRLHLLNTCCSYAFSMFPDTLVWCLILLIVSPNSSSGFYFSRRDANRVICSSPFEDQCTMEERSRLQATSVDMITRKHQDRVISIRHFLKSQMHIFNDFFSKTLRTIHMDLDLMFSNTYGSFYQENIDLVNDFFKKIKGYSVSFAGTSMKTIVQMFFDELFQVMFSITNPFYVITNEQRQCMEAFYREIEAFDDIPQKITNQLSLPLSNWKHFLGSLESLHEILEGYLNITLKEECERGLSRMEVCSECQRISEKPCRSYCVNILSGCTHQMLDSEGAWRNTIESMIRLSNQLNHRQNLVSALQPIPVLISEAVMHFQEKRDFITNKMIGKCLLDNSEFGLRRKRSLKPKHKIQPVIVSKKSRDHLILNQMFDSFNSKLEEWKIFFGNLPEELCGDEDWSSQDDEKCWNGTDVGRYNLPEVNYTHPFKNPEYQGIDFLTFRGSYIEERLRLHWLQSRISHVLSGKESQKSGTYYSKAEARIQIDDEDYNDYDYEGSANAPGSGSSKPEYSPYFKKTDNDKIEIVIEPFPVKFVKSPCSIFLPVIFVIFSLLFLCTPEKTMKMRSVVVSASLYCAYYLSFFFIKYTKKFIINCTFSGEFFLNYHMQEDNDGPRKSRKSNKRIEETDTEESVNDETTYSSSESDFVEETVEYLDKDGEQNVRNSLDEEEDIIVEDEEQEEDNGDDEEEKEEEEEEKREGIAKVFQEDRPLDVIERAVRLRNIGNGELYVKDIGLLFGTTALLGAMIYLVLALLGLTMPSRPLVVPKAAVKPFFIGMHRRLIEDSFDGTIRLSASVFYQKYFLNVENFDSRNQTLSVILLYSPYSIKSKWFRDEYFNTARNMKKLHGDLAPYFGATNCFDSNTYCRSKYNLKQYPAIMAQSTGFVLSVYNGPLNSLYLSRWINRLQNPIFRLHSPGDLRHLAEHHDLIVILYYQIKTPPQAYQSAANYTRLAFDHLNGDPNSERTIFCMVTDPTFANQLQLHNEHDLILVSSELRLLATHYKGWTNEAVHNDVLKYSKEKELMKVEFLNLGRQFHSTQLAEKFEQGSVLMYFSRDLTYGSEKYKMFREIAREYQNCAQANNILSIVNENEEILFEEDCSISLENKFCKANNTLSFLAIDSSVESALAVKYGAETEDMVIAINTKQEVTRYIRKNITRGNINCLIRQHHNAAENEFVVEAAQIVTQHSSTTPENLHSDAVGEPSSVKFVSNATALLTSKKINVILFSGGIWHSASSSAIAPFHLVADHFKEAKSIIDFSMVDVSETSLPYNLDFDQLPKILITSADSIGLSWKYPEEFMINHTNIARFVLTRPGKIFGRLRWLDACQGICRKRSRWQMRNKRLQIKRQLSRNVANSMRQRQLLGYYDRMLRLIN</sequence>
<feature type="compositionally biased region" description="Polar residues" evidence="12">
    <location>
        <begin position="704"/>
        <end position="713"/>
    </location>
</feature>
<dbReference type="InterPro" id="IPR036249">
    <property type="entry name" value="Thioredoxin-like_sf"/>
</dbReference>
<reference evidence="14 15" key="1">
    <citation type="journal article" date="2003" name="PLoS Biol.">
        <title>The genome sequence of Caenorhabditis briggsae: a platform for comparative genomics.</title>
        <authorList>
            <person name="Stein L.D."/>
            <person name="Bao Z."/>
            <person name="Blasiar D."/>
            <person name="Blumenthal T."/>
            <person name="Brent M.R."/>
            <person name="Chen N."/>
            <person name="Chinwalla A."/>
            <person name="Clarke L."/>
            <person name="Clee C."/>
            <person name="Coghlan A."/>
            <person name="Coulson A."/>
            <person name="D'Eustachio P."/>
            <person name="Fitch D.H."/>
            <person name="Fulton L.A."/>
            <person name="Fulton R.E."/>
            <person name="Griffiths-Jones S."/>
            <person name="Harris T.W."/>
            <person name="Hillier L.W."/>
            <person name="Kamath R."/>
            <person name="Kuwabara P.E."/>
            <person name="Mardis E.R."/>
            <person name="Marra M.A."/>
            <person name="Miner T.L."/>
            <person name="Minx P."/>
            <person name="Mullikin J.C."/>
            <person name="Plumb R.W."/>
            <person name="Rogers J."/>
            <person name="Schein J.E."/>
            <person name="Sohrmann M."/>
            <person name="Spieth J."/>
            <person name="Stajich J.E."/>
            <person name="Wei C."/>
            <person name="Willey D."/>
            <person name="Wilson R.K."/>
            <person name="Durbin R."/>
            <person name="Waterston R.H."/>
        </authorList>
    </citation>
    <scope>NUCLEOTIDE SEQUENCE [LARGE SCALE GENOMIC DNA]</scope>
    <source>
        <strain evidence="14 15">AF16</strain>
    </source>
</reference>
<dbReference type="EMBL" id="HE601041">
    <property type="protein sequence ID" value="CAP27414.2"/>
    <property type="molecule type" value="Genomic_DNA"/>
</dbReference>
<evidence type="ECO:0000313" key="14">
    <source>
        <dbReference type="EMBL" id="CAP27414.2"/>
    </source>
</evidence>
<evidence type="ECO:0000256" key="7">
    <source>
        <dbReference type="ARBA" id="ARBA00023136"/>
    </source>
</evidence>
<keyword evidence="9" id="KW-0357">Heparan sulfate</keyword>
<evidence type="ECO:0000256" key="13">
    <source>
        <dbReference type="SAM" id="Phobius"/>
    </source>
</evidence>
<evidence type="ECO:0000256" key="10">
    <source>
        <dbReference type="ARBA" id="ARBA00023288"/>
    </source>
</evidence>
<reference evidence="14 15" key="2">
    <citation type="journal article" date="2011" name="PLoS Genet.">
        <title>Caenorhabditis briggsae recombinant inbred line genotypes reveal inter-strain incompatibility and the evolution of recombination.</title>
        <authorList>
            <person name="Ross J.A."/>
            <person name="Koboldt D.C."/>
            <person name="Staisch J.E."/>
            <person name="Chamberlin H.M."/>
            <person name="Gupta B.P."/>
            <person name="Miller R.D."/>
            <person name="Baird S.E."/>
            <person name="Haag E.S."/>
        </authorList>
    </citation>
    <scope>NUCLEOTIDE SEQUENCE [LARGE SCALE GENOMIC DNA]</scope>
    <source>
        <strain evidence="14 15">AF16</strain>
    </source>
</reference>
<dbReference type="Proteomes" id="UP000008549">
    <property type="component" value="Unassembled WGS sequence"/>
</dbReference>
<keyword evidence="13" id="KW-0812">Transmembrane</keyword>
<dbReference type="InParanoid" id="A8X454"/>
<evidence type="ECO:0000256" key="1">
    <source>
        <dbReference type="ARBA" id="ARBA00004609"/>
    </source>
</evidence>
<evidence type="ECO:0000256" key="3">
    <source>
        <dbReference type="ARBA" id="ARBA00022475"/>
    </source>
</evidence>